<dbReference type="GO" id="GO:0009303">
    <property type="term" value="P:rRNA transcription"/>
    <property type="evidence" value="ECO:0007669"/>
    <property type="project" value="TreeGrafter"/>
</dbReference>
<proteinExistence type="predicted"/>
<dbReference type="Pfam" id="PF21095">
    <property type="entry name" value="CarD_C"/>
    <property type="match status" value="1"/>
</dbReference>
<gene>
    <name evidence="3" type="ORF">METZ01_LOCUS435710</name>
</gene>
<evidence type="ECO:0000256" key="1">
    <source>
        <dbReference type="SAM" id="MobiDB-lite"/>
    </source>
</evidence>
<dbReference type="InterPro" id="IPR052531">
    <property type="entry name" value="CarD-like_regulator"/>
</dbReference>
<dbReference type="AlphaFoldDB" id="A0A382YHT8"/>
<dbReference type="PANTHER" id="PTHR38447">
    <property type="entry name" value="TRANSCRIPTION FACTOR YDEB-RELATED"/>
    <property type="match status" value="1"/>
</dbReference>
<dbReference type="InterPro" id="IPR048792">
    <property type="entry name" value="CarD_C"/>
</dbReference>
<dbReference type="InterPro" id="IPR003711">
    <property type="entry name" value="CarD-like/TRCF_RID"/>
</dbReference>
<sequence length="236" mass="27366">KKKALAKKKPKKKKIAKSTKKQASRKPPRPSDKKVNNRLINPAHYQAKKIKKVLEIKTIKEKKVKKIFNTKDYVVYPTHGVGLVVDIEKREVVGQKLEMYVIEFIKDKLILRVPVEKAKVLNLRKVSKPSRIQSVLKILSEKAKIKRTMWSRRAQEYDLKINSGDIQQIAEVVRDLNRANNQIEQSYSERQLFELSYDRFLNEVIAGLKISEDSAIKKIDKILGRDKLKKTPLALD</sequence>
<dbReference type="SUPFAM" id="SSF141259">
    <property type="entry name" value="CarD-like"/>
    <property type="match status" value="1"/>
</dbReference>
<accession>A0A382YHT8</accession>
<feature type="region of interest" description="Disordered" evidence="1">
    <location>
        <begin position="1"/>
        <end position="40"/>
    </location>
</feature>
<dbReference type="Gene3D" id="1.20.58.1290">
    <property type="entry name" value="CarD-like, C-terminal domain"/>
    <property type="match status" value="1"/>
</dbReference>
<dbReference type="SMART" id="SM01058">
    <property type="entry name" value="CarD_TRCF"/>
    <property type="match status" value="1"/>
</dbReference>
<protein>
    <recommendedName>
        <fullName evidence="2">CarD-like/TRCF RNAP-interacting domain-containing protein</fullName>
    </recommendedName>
</protein>
<dbReference type="Gene3D" id="2.40.10.170">
    <property type="match status" value="1"/>
</dbReference>
<evidence type="ECO:0000259" key="2">
    <source>
        <dbReference type="SMART" id="SM01058"/>
    </source>
</evidence>
<name>A0A382YHT8_9ZZZZ</name>
<dbReference type="InterPro" id="IPR042215">
    <property type="entry name" value="CarD-like_C"/>
</dbReference>
<dbReference type="PANTHER" id="PTHR38447:SF1">
    <property type="entry name" value="RNA POLYMERASE-BINDING TRANSCRIPTION FACTOR CARD"/>
    <property type="match status" value="1"/>
</dbReference>
<organism evidence="3">
    <name type="scientific">marine metagenome</name>
    <dbReference type="NCBI Taxonomy" id="408172"/>
    <lineage>
        <taxon>unclassified sequences</taxon>
        <taxon>metagenomes</taxon>
        <taxon>ecological metagenomes</taxon>
    </lineage>
</organism>
<feature type="domain" description="CarD-like/TRCF RNAP-interacting" evidence="2">
    <location>
        <begin position="67"/>
        <end position="177"/>
    </location>
</feature>
<reference evidence="3" key="1">
    <citation type="submission" date="2018-05" db="EMBL/GenBank/DDBJ databases">
        <authorList>
            <person name="Lanie J.A."/>
            <person name="Ng W.-L."/>
            <person name="Kazmierczak K.M."/>
            <person name="Andrzejewski T.M."/>
            <person name="Davidsen T.M."/>
            <person name="Wayne K.J."/>
            <person name="Tettelin H."/>
            <person name="Glass J.I."/>
            <person name="Rusch D."/>
            <person name="Podicherti R."/>
            <person name="Tsui H.-C.T."/>
            <person name="Winkler M.E."/>
        </authorList>
    </citation>
    <scope>NUCLEOTIDE SEQUENCE</scope>
</reference>
<evidence type="ECO:0000313" key="3">
    <source>
        <dbReference type="EMBL" id="SVD82856.1"/>
    </source>
</evidence>
<feature type="non-terminal residue" evidence="3">
    <location>
        <position position="1"/>
    </location>
</feature>
<dbReference type="Pfam" id="PF02559">
    <property type="entry name" value="CarD_TRCF_RID"/>
    <property type="match status" value="1"/>
</dbReference>
<dbReference type="InterPro" id="IPR036101">
    <property type="entry name" value="CarD-like/TRCF_RID_sf"/>
</dbReference>
<dbReference type="EMBL" id="UINC01175952">
    <property type="protein sequence ID" value="SVD82856.1"/>
    <property type="molecule type" value="Genomic_DNA"/>
</dbReference>
<feature type="compositionally biased region" description="Basic residues" evidence="1">
    <location>
        <begin position="1"/>
        <end position="28"/>
    </location>
</feature>